<keyword evidence="2" id="KW-1185">Reference proteome</keyword>
<accession>A0ACD0P0X3</accession>
<dbReference type="EMBL" id="KZ819823">
    <property type="protein sequence ID" value="PWN51701.1"/>
    <property type="molecule type" value="Genomic_DNA"/>
</dbReference>
<dbReference type="Proteomes" id="UP000245626">
    <property type="component" value="Unassembled WGS sequence"/>
</dbReference>
<evidence type="ECO:0000313" key="2">
    <source>
        <dbReference type="Proteomes" id="UP000245626"/>
    </source>
</evidence>
<gene>
    <name evidence="1" type="ORF">IE53DRAFT_409975</name>
</gene>
<name>A0ACD0P0X3_9BASI</name>
<proteinExistence type="predicted"/>
<sequence length="1595" mass="168252">MDTSADDTQTLRIQRSPSIGPSSTSASRKRKLSSTTFGSSPSMTSNTSPPLRSSSPSNPGVGAMAIDTSVEAVAGPSNVSPSSSTSIVSPAGSGSEHERRSNDALSLAAQAGQPVPSHHRLYPHHHQCPHAAHLPHHDTLHHCTASSGCGYDSSKASSSCGTSAGEGAAGITAPVHELHERRCNGVLEDLDYPATDDRRDPRSSSACVVVPLQVCEGEPSQAQSQPVQCRDGCANSARPPLQLRDGASEGHEVVAATISSDAKTAPTVPCDDSACEDDVAEASLPALPPSSVPPRSDDPLDVAPPTSRDLEIASLPGQTSTTPLPHRGSKSPVLASPTPGGAGPSKSAGPPSTPIFSSYFFATPSPKLTQGIRRLQGTRSIPQTIGPLVPGYFVSSGSASPGTSSEQSESPILRAQENRPEKTERQRPSNLLKRPSTTTTHAHERNPITAQRLNAGLALRTPPTSKGSSRIWARTSSSSSLVEIPVTLYPQAQLSNGVANVGIRPVDADGPESGLAVVDGGPGGARDSFQLQPVPACKKRKISQSAGQGVFVAASGIVGGGSSREEGADATRKSDGGGPMARAGSAHEDKVEASSARSVRPPSHGPSSHFPFSNMEPKRSRPAIVPTADSHASRAASTNRSAAAVDRAAEVRREPVQALRQVALQRVATSGGSPGRDESSSHSMPAGGVLTPHCTSGLARQHVRNLLPPLGQYKPQQSRPTKRPNPTAVPGGSRHANHPSGSNAGSRRRVSPRLRRAQSVPNMRAKAVVDLSQPSCHRLLLPSHWASYIASRTEGRASRNVSSEHYTSSMLSGRPTVGGVNAQASAQQLAGRGKSVFTPSLHPPITRHTLRELDLFEILKNPQLRHDVVFDPNVQFRPNFDGERGRRKREAGERYWTAVVREIENGCTCTAFDHGEILPCVCNPRQLRGQASHSVSGKGSGGNGGVPASRSTRGVGSSSMRIPSRIPLLVQELRAICLSILPSNFPVEPSGAAVVAHSPSRTSTSPSAASGRSTPDKGNGGGRGSVSASRDASPTSSRNAAVSSTSSGGGPAWAASHHSLIAQTLDPHLISQELQHGVLDVPALVTFMGSILKLHCAPMRDEAIERMVEVVCVDGDVGKGLRLCFEILELMKLDIANHQLRSTRPYLVETAVEFEIRWFREQIEQGKTSLERTSAWFISALCAAKESNHQTLSRSDLVTRAFNAGLLKLIFDSPSSLPLASIGAPDAGSSSSLSSSSLSNVVPPTPSPSSSSLNHTFSACYPETFQFDAYRMMTFHNDVADLTIVYMLLLLFRQLACSPLDASSSTVPATAASVAQRQAEAVKGEIWCLLNDANLCISGSAIGAASSSPTSSSARRPLAATPSFDGRLFLGSAGGLAKLEYPRWRAAMQNVLLQVASRAASVQYVAKGLDPVSNPPPPPSAKTQALLNSWLDTNLCAGSALHKLCQRRLSDVLVAMLSEKVGAPSVSTSMATTAVAGAAQASSTTILRKRTSSEEDETAEADTPNETTTQKKRVKTDEPPPSRVTEPGRREWEKAIQKAGLEPFTPEIKMLCERVTKVATFHLRVFRNLYERMEGESVKEITRLERIKSEGGGAR</sequence>
<protein>
    <submittedName>
        <fullName evidence="1">Uncharacterized protein</fullName>
    </submittedName>
</protein>
<evidence type="ECO:0000313" key="1">
    <source>
        <dbReference type="EMBL" id="PWN51701.1"/>
    </source>
</evidence>
<organism evidence="1 2">
    <name type="scientific">Violaceomyces palustris</name>
    <dbReference type="NCBI Taxonomy" id="1673888"/>
    <lineage>
        <taxon>Eukaryota</taxon>
        <taxon>Fungi</taxon>
        <taxon>Dikarya</taxon>
        <taxon>Basidiomycota</taxon>
        <taxon>Ustilaginomycotina</taxon>
        <taxon>Ustilaginomycetes</taxon>
        <taxon>Violaceomycetales</taxon>
        <taxon>Violaceomycetaceae</taxon>
        <taxon>Violaceomyces</taxon>
    </lineage>
</organism>
<reference evidence="1 2" key="1">
    <citation type="journal article" date="2018" name="Mol. Biol. Evol.">
        <title>Broad Genomic Sampling Reveals a Smut Pathogenic Ancestry of the Fungal Clade Ustilaginomycotina.</title>
        <authorList>
            <person name="Kijpornyongpan T."/>
            <person name="Mondo S.J."/>
            <person name="Barry K."/>
            <person name="Sandor L."/>
            <person name="Lee J."/>
            <person name="Lipzen A."/>
            <person name="Pangilinan J."/>
            <person name="LaButti K."/>
            <person name="Hainaut M."/>
            <person name="Henrissat B."/>
            <person name="Grigoriev I.V."/>
            <person name="Spatafora J.W."/>
            <person name="Aime M.C."/>
        </authorList>
    </citation>
    <scope>NUCLEOTIDE SEQUENCE [LARGE SCALE GENOMIC DNA]</scope>
    <source>
        <strain evidence="1 2">SA 807</strain>
    </source>
</reference>